<dbReference type="PROSITE" id="PS50110">
    <property type="entry name" value="RESPONSE_REGULATORY"/>
    <property type="match status" value="1"/>
</dbReference>
<feature type="domain" description="Response regulatory" evidence="3">
    <location>
        <begin position="10"/>
        <end position="127"/>
    </location>
</feature>
<sequence length="128" mass="14190">MDNSSSNKKKILIVEDDFFIRDLYEIQARKTGYEVVTATDGEEALAKVKEELPNLVILDIMLPKMDGISVLKSLKADGKLSGIPCVLVTNLEDPLKEREAMQEGAAAYFLKIKTTPQQLIGTVAQYLT</sequence>
<dbReference type="EMBL" id="LCAB01000006">
    <property type="protein sequence ID" value="KKR83337.1"/>
    <property type="molecule type" value="Genomic_DNA"/>
</dbReference>
<dbReference type="InterPro" id="IPR011006">
    <property type="entry name" value="CheY-like_superfamily"/>
</dbReference>
<dbReference type="InterPro" id="IPR050595">
    <property type="entry name" value="Bact_response_regulator"/>
</dbReference>
<dbReference type="CDD" id="cd00156">
    <property type="entry name" value="REC"/>
    <property type="match status" value="1"/>
</dbReference>
<keyword evidence="1 2" id="KW-0597">Phosphoprotein</keyword>
<dbReference type="SMART" id="SM00448">
    <property type="entry name" value="REC"/>
    <property type="match status" value="1"/>
</dbReference>
<evidence type="ECO:0000256" key="1">
    <source>
        <dbReference type="ARBA" id="ARBA00022553"/>
    </source>
</evidence>
<proteinExistence type="predicted"/>
<dbReference type="PANTHER" id="PTHR44591">
    <property type="entry name" value="STRESS RESPONSE REGULATOR PROTEIN 1"/>
    <property type="match status" value="1"/>
</dbReference>
<evidence type="ECO:0000259" key="3">
    <source>
        <dbReference type="PROSITE" id="PS50110"/>
    </source>
</evidence>
<dbReference type="GO" id="GO:0000160">
    <property type="term" value="P:phosphorelay signal transduction system"/>
    <property type="evidence" value="ECO:0007669"/>
    <property type="project" value="InterPro"/>
</dbReference>
<dbReference type="Gene3D" id="3.40.50.2300">
    <property type="match status" value="1"/>
</dbReference>
<evidence type="ECO:0000313" key="5">
    <source>
        <dbReference type="Proteomes" id="UP000034601"/>
    </source>
</evidence>
<comment type="caution">
    <text evidence="4">The sequence shown here is derived from an EMBL/GenBank/DDBJ whole genome shotgun (WGS) entry which is preliminary data.</text>
</comment>
<protein>
    <submittedName>
        <fullName evidence="4">Putative transcriptional regulator ycf27</fullName>
    </submittedName>
</protein>
<evidence type="ECO:0000256" key="2">
    <source>
        <dbReference type="PROSITE-ProRule" id="PRU00169"/>
    </source>
</evidence>
<dbReference type="Proteomes" id="UP000034601">
    <property type="component" value="Unassembled WGS sequence"/>
</dbReference>
<name>A0A0G0X6R7_9BACT</name>
<dbReference type="InterPro" id="IPR001789">
    <property type="entry name" value="Sig_transdc_resp-reg_receiver"/>
</dbReference>
<gene>
    <name evidence="4" type="ORF">UU29_C0006G0026</name>
</gene>
<dbReference type="SUPFAM" id="SSF52172">
    <property type="entry name" value="CheY-like"/>
    <property type="match status" value="1"/>
</dbReference>
<feature type="modified residue" description="4-aspartylphosphate" evidence="2">
    <location>
        <position position="59"/>
    </location>
</feature>
<organism evidence="4 5">
    <name type="scientific">Candidatus Daviesbacteria bacterium GW2011_GWA2_40_9</name>
    <dbReference type="NCBI Taxonomy" id="1618424"/>
    <lineage>
        <taxon>Bacteria</taxon>
        <taxon>Candidatus Daviesiibacteriota</taxon>
    </lineage>
</organism>
<accession>A0A0G0X6R7</accession>
<dbReference type="Pfam" id="PF00072">
    <property type="entry name" value="Response_reg"/>
    <property type="match status" value="1"/>
</dbReference>
<evidence type="ECO:0000313" key="4">
    <source>
        <dbReference type="EMBL" id="KKR83337.1"/>
    </source>
</evidence>
<reference evidence="4 5" key="1">
    <citation type="journal article" date="2015" name="Nature">
        <title>rRNA introns, odd ribosomes, and small enigmatic genomes across a large radiation of phyla.</title>
        <authorList>
            <person name="Brown C.T."/>
            <person name="Hug L.A."/>
            <person name="Thomas B.C."/>
            <person name="Sharon I."/>
            <person name="Castelle C.J."/>
            <person name="Singh A."/>
            <person name="Wilkins M.J."/>
            <person name="Williams K.H."/>
            <person name="Banfield J.F."/>
        </authorList>
    </citation>
    <scope>NUCLEOTIDE SEQUENCE [LARGE SCALE GENOMIC DNA]</scope>
</reference>
<dbReference type="PANTHER" id="PTHR44591:SF23">
    <property type="entry name" value="CHEY SUBFAMILY"/>
    <property type="match status" value="1"/>
</dbReference>
<dbReference type="AlphaFoldDB" id="A0A0G0X6R7"/>